<accession>A0A2T0K4F4</accession>
<organism evidence="1 2">
    <name type="scientific">Actinoplanes italicus</name>
    <dbReference type="NCBI Taxonomy" id="113567"/>
    <lineage>
        <taxon>Bacteria</taxon>
        <taxon>Bacillati</taxon>
        <taxon>Actinomycetota</taxon>
        <taxon>Actinomycetes</taxon>
        <taxon>Micromonosporales</taxon>
        <taxon>Micromonosporaceae</taxon>
        <taxon>Actinoplanes</taxon>
    </lineage>
</organism>
<dbReference type="EMBL" id="PVMZ01000015">
    <property type="protein sequence ID" value="PRX17758.1"/>
    <property type="molecule type" value="Genomic_DNA"/>
</dbReference>
<sequence length="91" mass="10468">MIAERQWAWMLYADDSRLVLCVVCGSVALYEVAIELRTDEVEAFRAGGEAAVDRLARRVSDEPRNYWARRIQGFNDELGVHEATANWRSQH</sequence>
<evidence type="ECO:0000313" key="2">
    <source>
        <dbReference type="Proteomes" id="UP000239415"/>
    </source>
</evidence>
<comment type="caution">
    <text evidence="1">The sequence shown here is derived from an EMBL/GenBank/DDBJ whole genome shotgun (WGS) entry which is preliminary data.</text>
</comment>
<gene>
    <name evidence="1" type="ORF">CLV67_115261</name>
</gene>
<dbReference type="Proteomes" id="UP000239415">
    <property type="component" value="Unassembled WGS sequence"/>
</dbReference>
<evidence type="ECO:0000313" key="1">
    <source>
        <dbReference type="EMBL" id="PRX17758.1"/>
    </source>
</evidence>
<protein>
    <submittedName>
        <fullName evidence="1">Uncharacterized protein</fullName>
    </submittedName>
</protein>
<dbReference type="AlphaFoldDB" id="A0A2T0K4F4"/>
<proteinExistence type="predicted"/>
<reference evidence="1 2" key="1">
    <citation type="submission" date="2018-03" db="EMBL/GenBank/DDBJ databases">
        <title>Genomic Encyclopedia of Archaeal and Bacterial Type Strains, Phase II (KMG-II): from individual species to whole genera.</title>
        <authorList>
            <person name="Goeker M."/>
        </authorList>
    </citation>
    <scope>NUCLEOTIDE SEQUENCE [LARGE SCALE GENOMIC DNA]</scope>
    <source>
        <strain evidence="1 2">DSM 43146</strain>
    </source>
</reference>
<keyword evidence="2" id="KW-1185">Reference proteome</keyword>
<name>A0A2T0K4F4_9ACTN</name>